<protein>
    <submittedName>
        <fullName evidence="2">Uncharacterized protein</fullName>
    </submittedName>
</protein>
<dbReference type="AlphaFoldDB" id="A0A0L0G8I3"/>
<evidence type="ECO:0000313" key="3">
    <source>
        <dbReference type="Proteomes" id="UP000054560"/>
    </source>
</evidence>
<dbReference type="GeneID" id="25902997"/>
<feature type="compositionally biased region" description="Basic residues" evidence="1">
    <location>
        <begin position="366"/>
        <end position="376"/>
    </location>
</feature>
<dbReference type="RefSeq" id="XP_014159212.1">
    <property type="nucleotide sequence ID" value="XM_014303737.1"/>
</dbReference>
<evidence type="ECO:0000313" key="2">
    <source>
        <dbReference type="EMBL" id="KNC85310.1"/>
    </source>
</evidence>
<feature type="compositionally biased region" description="Polar residues" evidence="1">
    <location>
        <begin position="266"/>
        <end position="278"/>
    </location>
</feature>
<evidence type="ECO:0000256" key="1">
    <source>
        <dbReference type="SAM" id="MobiDB-lite"/>
    </source>
</evidence>
<organism evidence="2 3">
    <name type="scientific">Sphaeroforma arctica JP610</name>
    <dbReference type="NCBI Taxonomy" id="667725"/>
    <lineage>
        <taxon>Eukaryota</taxon>
        <taxon>Ichthyosporea</taxon>
        <taxon>Ichthyophonida</taxon>
        <taxon>Sphaeroforma</taxon>
    </lineage>
</organism>
<feature type="compositionally biased region" description="Basic and acidic residues" evidence="1">
    <location>
        <begin position="292"/>
        <end position="318"/>
    </location>
</feature>
<proteinExistence type="predicted"/>
<feature type="region of interest" description="Disordered" evidence="1">
    <location>
        <begin position="256"/>
        <end position="407"/>
    </location>
</feature>
<dbReference type="EMBL" id="KQ241709">
    <property type="protein sequence ID" value="KNC85310.1"/>
    <property type="molecule type" value="Genomic_DNA"/>
</dbReference>
<keyword evidence="3" id="KW-1185">Reference proteome</keyword>
<reference evidence="2 3" key="1">
    <citation type="submission" date="2011-02" db="EMBL/GenBank/DDBJ databases">
        <title>The Genome Sequence of Sphaeroforma arctica JP610.</title>
        <authorList>
            <consortium name="The Broad Institute Genome Sequencing Platform"/>
            <person name="Russ C."/>
            <person name="Cuomo C."/>
            <person name="Young S.K."/>
            <person name="Zeng Q."/>
            <person name="Gargeya S."/>
            <person name="Alvarado L."/>
            <person name="Berlin A."/>
            <person name="Chapman S.B."/>
            <person name="Chen Z."/>
            <person name="Freedman E."/>
            <person name="Gellesch M."/>
            <person name="Goldberg J."/>
            <person name="Griggs A."/>
            <person name="Gujja S."/>
            <person name="Heilman E."/>
            <person name="Heiman D."/>
            <person name="Howarth C."/>
            <person name="Mehta T."/>
            <person name="Neiman D."/>
            <person name="Pearson M."/>
            <person name="Roberts A."/>
            <person name="Saif S."/>
            <person name="Shea T."/>
            <person name="Shenoy N."/>
            <person name="Sisk P."/>
            <person name="Stolte C."/>
            <person name="Sykes S."/>
            <person name="White J."/>
            <person name="Yandava C."/>
            <person name="Burger G."/>
            <person name="Gray M.W."/>
            <person name="Holland P.W.H."/>
            <person name="King N."/>
            <person name="Lang F.B.F."/>
            <person name="Roger A.J."/>
            <person name="Ruiz-Trillo I."/>
            <person name="Haas B."/>
            <person name="Nusbaum C."/>
            <person name="Birren B."/>
        </authorList>
    </citation>
    <scope>NUCLEOTIDE SEQUENCE [LARGE SCALE GENOMIC DNA]</scope>
    <source>
        <strain evidence="2 3">JP610</strain>
    </source>
</reference>
<feature type="compositionally biased region" description="Polar residues" evidence="1">
    <location>
        <begin position="379"/>
        <end position="391"/>
    </location>
</feature>
<sequence length="407" mass="46273">MGRTLSTSSLTEQDVILLEALVDTLDLSCMEKGDHLEVYVEECSKVVRESSASDYDSNVFSEVYSSEDEDDTCLANMIDLELVFEDDVARVESSDSTKQDGTFQKRVRFCEEVEVFTIENCNKGRKVSEIANVSGLSVGRKPRDDSDSDCLSVLRFQTNDGAVAVEVNDVAANYLRFIQEERLLGNFFLVKDFFLEAQDYDEGILPAQYHDCMKRQFGMNVNGREQSSKRRKASSRITSDSENEYQHFIDHHEEFREKGRKRSHSNYKTMSNNASHSIGKSYKKARNPKLNCGEHRLERESANKESEFRIWNSKRESRTQNSEGVHNNRKSKSGAGVIDVEGKYSNQGVRNESSCKERRNWSKNGSGRKQKSKCRKGISVQQSSNVANTNSHRNRAVGCRLPSRPIV</sequence>
<gene>
    <name evidence="2" type="ORF">SARC_02493</name>
</gene>
<feature type="region of interest" description="Disordered" evidence="1">
    <location>
        <begin position="221"/>
        <end position="243"/>
    </location>
</feature>
<accession>A0A0L0G8I3</accession>
<dbReference type="Proteomes" id="UP000054560">
    <property type="component" value="Unassembled WGS sequence"/>
</dbReference>
<name>A0A0L0G8I3_9EUKA</name>